<reference evidence="2 3" key="1">
    <citation type="submission" date="2023-06" db="EMBL/GenBank/DDBJ databases">
        <title>Paenibacillus polygonum sp. nov., an endophytic bacterium, isolated from Polygonum lapathifolium L. in Nanji Wetland National Nature Reserve, South of Poyang Lake, Jiangxi Province, China.</title>
        <authorList>
            <person name="Yu Z."/>
        </authorList>
    </citation>
    <scope>NUCLEOTIDE SEQUENCE [LARGE SCALE GENOMIC DNA]</scope>
    <source>
        <strain evidence="2 3">C31</strain>
    </source>
</reference>
<keyword evidence="3" id="KW-1185">Reference proteome</keyword>
<sequence length="186" mass="21070">METTVGQQVQVITYYINTLCVDVKDGLPMNHLKFIPMSQKHAKTIATWTYPEPYSLYNMDDDEETIEELTGGNYYAALDEEEQLIGFICIGEAARVPGGYAARIYNNEQQIDIGLGMRPDLTGNGQGGLFLKESISFIRNLSNYSSLQLVVATFNERAMKVYERAGFHKGQTFLSRDREFLVMNQI</sequence>
<accession>A0ABY8X2X2</accession>
<dbReference type="PROSITE" id="PS51186">
    <property type="entry name" value="GNAT"/>
    <property type="match status" value="1"/>
</dbReference>
<dbReference type="SUPFAM" id="SSF55729">
    <property type="entry name" value="Acyl-CoA N-acyltransferases (Nat)"/>
    <property type="match status" value="1"/>
</dbReference>
<evidence type="ECO:0000259" key="1">
    <source>
        <dbReference type="PROSITE" id="PS51186"/>
    </source>
</evidence>
<dbReference type="InterPro" id="IPR016181">
    <property type="entry name" value="Acyl_CoA_acyltransferase"/>
</dbReference>
<dbReference type="EMBL" id="CP127162">
    <property type="protein sequence ID" value="WIV19862.1"/>
    <property type="molecule type" value="Genomic_DNA"/>
</dbReference>
<organism evidence="2 3">
    <name type="scientific">Paenibacillus polygoni</name>
    <dbReference type="NCBI Taxonomy" id="3050112"/>
    <lineage>
        <taxon>Bacteria</taxon>
        <taxon>Bacillati</taxon>
        <taxon>Bacillota</taxon>
        <taxon>Bacilli</taxon>
        <taxon>Bacillales</taxon>
        <taxon>Paenibacillaceae</taxon>
        <taxon>Paenibacillus</taxon>
    </lineage>
</organism>
<dbReference type="Gene3D" id="3.40.630.30">
    <property type="match status" value="1"/>
</dbReference>
<dbReference type="Proteomes" id="UP001236415">
    <property type="component" value="Chromosome"/>
</dbReference>
<feature type="domain" description="N-acetyltransferase" evidence="1">
    <location>
        <begin position="29"/>
        <end position="186"/>
    </location>
</feature>
<dbReference type="EC" id="2.-.-.-" evidence="2"/>
<evidence type="ECO:0000313" key="3">
    <source>
        <dbReference type="Proteomes" id="UP001236415"/>
    </source>
</evidence>
<dbReference type="Pfam" id="PF00583">
    <property type="entry name" value="Acetyltransf_1"/>
    <property type="match status" value="1"/>
</dbReference>
<dbReference type="RefSeq" id="WP_285746294.1">
    <property type="nucleotide sequence ID" value="NZ_CP127162.1"/>
</dbReference>
<protein>
    <submittedName>
        <fullName evidence="2">GNAT family protein</fullName>
        <ecNumber evidence="2">2.-.-.-</ecNumber>
    </submittedName>
</protein>
<dbReference type="InterPro" id="IPR000182">
    <property type="entry name" value="GNAT_dom"/>
</dbReference>
<dbReference type="GO" id="GO:0016740">
    <property type="term" value="F:transferase activity"/>
    <property type="evidence" value="ECO:0007669"/>
    <property type="project" value="UniProtKB-KW"/>
</dbReference>
<name>A0ABY8X2X2_9BACL</name>
<keyword evidence="2" id="KW-0808">Transferase</keyword>
<proteinExistence type="predicted"/>
<gene>
    <name evidence="2" type="ORF">QPK24_03740</name>
</gene>
<evidence type="ECO:0000313" key="2">
    <source>
        <dbReference type="EMBL" id="WIV19862.1"/>
    </source>
</evidence>